<name>A0ABU3LNP7_9ACTN</name>
<comment type="caution">
    <text evidence="2">The sequence shown here is derived from an EMBL/GenBank/DDBJ whole genome shotgun (WGS) entry which is preliminary data.</text>
</comment>
<accession>A0ABU3LNP7</accession>
<dbReference type="Proteomes" id="UP001257948">
    <property type="component" value="Unassembled WGS sequence"/>
</dbReference>
<dbReference type="EMBL" id="JAVTLL010000003">
    <property type="protein sequence ID" value="MDT7840172.1"/>
    <property type="molecule type" value="Genomic_DNA"/>
</dbReference>
<protein>
    <submittedName>
        <fullName evidence="2">Uncharacterized protein</fullName>
    </submittedName>
</protein>
<feature type="transmembrane region" description="Helical" evidence="1">
    <location>
        <begin position="30"/>
        <end position="47"/>
    </location>
</feature>
<gene>
    <name evidence="2" type="ORF">RQC66_05470</name>
</gene>
<sequence>MVLIPIAFLAVWVVFSLLGFWKLGNPKRQVLFSGTLLVIAAGITLGVLRNVPLGAAVFGIGAIAALVRMSRAWRHLPVDRPH</sequence>
<evidence type="ECO:0000313" key="3">
    <source>
        <dbReference type="Proteomes" id="UP001257948"/>
    </source>
</evidence>
<dbReference type="RefSeq" id="WP_314198672.1">
    <property type="nucleotide sequence ID" value="NZ_JAVTLL010000003.1"/>
</dbReference>
<keyword evidence="3" id="KW-1185">Reference proteome</keyword>
<organism evidence="2 3">
    <name type="scientific">Streptomyces justiciae</name>
    <dbReference type="NCBI Taxonomy" id="2780140"/>
    <lineage>
        <taxon>Bacteria</taxon>
        <taxon>Bacillati</taxon>
        <taxon>Actinomycetota</taxon>
        <taxon>Actinomycetes</taxon>
        <taxon>Kitasatosporales</taxon>
        <taxon>Streptomycetaceae</taxon>
        <taxon>Streptomyces</taxon>
    </lineage>
</organism>
<proteinExistence type="predicted"/>
<evidence type="ECO:0000256" key="1">
    <source>
        <dbReference type="SAM" id="Phobius"/>
    </source>
</evidence>
<keyword evidence="1" id="KW-0472">Membrane</keyword>
<keyword evidence="1" id="KW-1133">Transmembrane helix</keyword>
<keyword evidence="1" id="KW-0812">Transmembrane</keyword>
<evidence type="ECO:0000313" key="2">
    <source>
        <dbReference type="EMBL" id="MDT7840172.1"/>
    </source>
</evidence>
<feature type="transmembrane region" description="Helical" evidence="1">
    <location>
        <begin position="53"/>
        <end position="70"/>
    </location>
</feature>
<reference evidence="3" key="1">
    <citation type="submission" date="2023-07" db="EMBL/GenBank/DDBJ databases">
        <title>Draft genome sequence of the endophytic actinobacterium Streptomyces justiciae WPN32, a potential antibiotic producer.</title>
        <authorList>
            <person name="Yasawong M."/>
            <person name="Pana W."/>
            <person name="Ganta P."/>
            <person name="Santapan N."/>
            <person name="Songngamsuk T."/>
            <person name="Phatcharaharikarn M."/>
            <person name="Kerdtoob S."/>
            <person name="Nantapong N."/>
        </authorList>
    </citation>
    <scope>NUCLEOTIDE SEQUENCE [LARGE SCALE GENOMIC DNA]</scope>
    <source>
        <strain evidence="3">WPN32</strain>
    </source>
</reference>
<feature type="transmembrane region" description="Helical" evidence="1">
    <location>
        <begin position="6"/>
        <end position="23"/>
    </location>
</feature>